<protein>
    <submittedName>
        <fullName evidence="1">Uncharacterized protein</fullName>
    </submittedName>
</protein>
<organism evidence="1">
    <name type="scientific">uncultured Caudovirales phage</name>
    <dbReference type="NCBI Taxonomy" id="2100421"/>
    <lineage>
        <taxon>Viruses</taxon>
        <taxon>Duplodnaviria</taxon>
        <taxon>Heunggongvirae</taxon>
        <taxon>Uroviricota</taxon>
        <taxon>Caudoviricetes</taxon>
        <taxon>Peduoviridae</taxon>
        <taxon>Maltschvirus</taxon>
        <taxon>Maltschvirus maltsch</taxon>
    </lineage>
</organism>
<sequence length="877" mass="88278">MADQRITQLAKLNQSDVAANDVLPVVDISAGTTKKVGAKDLFQAGAGLADNNSVDISKINQASGTKLGTTALADDAVTAAKLANDSSIVYDSVPPSSDNFEGRGYVNNSSKNLRIWDGSAFQQVVTPTDGIADLAVTGSKLASGAVTTDKVSSSGLEAGALAANSVTTAKINNSAVTNEKVANNAINTSKIDAAGLGASAIAPGAITTSKLADGGITASKMAPDSTTIVQAGAPIGSGLYEGQQHFDDNTGLTYVWNGTAWKRQAAVTVINFSDSTPIAFAANYPNSYTADIVVTLDTQQANRAFLGPVSGVDAVPTFRSIVPGDLPDATATAKGICRPGSGLTVNAGVLNHSNTITAGQYTKVTVDSQGHVSTGGSLAASDIPSLDTAKIATGQLPADRIGDGAITVDKLADYSTISLSQEFPTPSFIGQGHLNPIDKSYFVWDGNVWVPIGFSSGQIVFAGTFNASTPLGSGSVASVTPEGAAAGLAVGSALPASIPGNSRHFLVVSQGGTITSGNAPNVTLAPPDIILSVYNSTNPAWVEVDVSAGTGSTAATRVSFASTADVTSSSVQAAIEEVSTECRNVNNMSNGVLAVARGGTSIASYTKGDIIAASAATTLNKLSAGANNQVLVADSTQPTGLGYSNVTSAMIADGTIVNADISASAAIAGTKISPDFGSQNVVTTGSSSFASVKHPSSSSNNIILNADGTTTISAPSNLIKSGTPVASTSGTAIDFTSIPSWVRRISLVLAAFSTSGSSPPLVQLGTSSGLDVSGYQNSNSFLGASAVATANFTTGFGLGQSSSNWSAAAIVGGRLVLNLVGSNTWEVDGKMGRADTSGTYVTAGSKALTGTLDRIRITTLNGTDTFDGGLVNIFWEG</sequence>
<dbReference type="EMBL" id="LR796483">
    <property type="protein sequence ID" value="CAB4148014.1"/>
    <property type="molecule type" value="Genomic_DNA"/>
</dbReference>
<reference evidence="1" key="1">
    <citation type="submission" date="2020-04" db="EMBL/GenBank/DDBJ databases">
        <authorList>
            <person name="Chiriac C."/>
            <person name="Salcher M."/>
            <person name="Ghai R."/>
            <person name="Kavagutti S V."/>
        </authorList>
    </citation>
    <scope>NUCLEOTIDE SEQUENCE</scope>
</reference>
<proteinExistence type="predicted"/>
<accession>A0A6J5MMG7</accession>
<evidence type="ECO:0000313" key="1">
    <source>
        <dbReference type="EMBL" id="CAB4148014.1"/>
    </source>
</evidence>
<gene>
    <name evidence="1" type="ORF">UFOVP431_79</name>
</gene>
<name>A0A6J5MMG7_9CAUD</name>